<feature type="domain" description="K Homology" evidence="4">
    <location>
        <begin position="69"/>
        <end position="143"/>
    </location>
</feature>
<dbReference type="PANTHER" id="PTHR10288">
    <property type="entry name" value="KH DOMAIN CONTAINING RNA BINDING PROTEIN"/>
    <property type="match status" value="1"/>
</dbReference>
<proteinExistence type="predicted"/>
<evidence type="ECO:0000256" key="2">
    <source>
        <dbReference type="PROSITE-ProRule" id="PRU00117"/>
    </source>
</evidence>
<feature type="domain" description="K Homology" evidence="4">
    <location>
        <begin position="247"/>
        <end position="323"/>
    </location>
</feature>
<dbReference type="OrthoDB" id="752362at2759"/>
<dbReference type="CDD" id="cd22400">
    <property type="entry name" value="KH-I_IGF2BP_rpt1"/>
    <property type="match status" value="1"/>
</dbReference>
<feature type="compositionally biased region" description="Gly residues" evidence="3">
    <location>
        <begin position="381"/>
        <end position="391"/>
    </location>
</feature>
<evidence type="ECO:0000256" key="1">
    <source>
        <dbReference type="ARBA" id="ARBA00022737"/>
    </source>
</evidence>
<protein>
    <recommendedName>
        <fullName evidence="4">K Homology domain-containing protein</fullName>
    </recommendedName>
</protein>
<dbReference type="Proteomes" id="UP000759131">
    <property type="component" value="Unassembled WGS sequence"/>
</dbReference>
<feature type="domain" description="K Homology" evidence="4">
    <location>
        <begin position="339"/>
        <end position="419"/>
    </location>
</feature>
<dbReference type="CDD" id="cd22402">
    <property type="entry name" value="KH-I_IGF2BP_rpt3"/>
    <property type="match status" value="1"/>
</dbReference>
<feature type="region of interest" description="Disordered" evidence="3">
    <location>
        <begin position="375"/>
        <end position="395"/>
    </location>
</feature>
<dbReference type="InterPro" id="IPR004088">
    <property type="entry name" value="KH_dom_type_1"/>
</dbReference>
<dbReference type="InterPro" id="IPR036612">
    <property type="entry name" value="KH_dom_type_1_sf"/>
</dbReference>
<dbReference type="EMBL" id="CAJPIZ010006550">
    <property type="protein sequence ID" value="CAG2109616.1"/>
    <property type="molecule type" value="Genomic_DNA"/>
</dbReference>
<dbReference type="SMART" id="SM00322">
    <property type="entry name" value="KH"/>
    <property type="match status" value="4"/>
</dbReference>
<gene>
    <name evidence="5" type="ORF">OSB1V03_LOCUS9603</name>
</gene>
<dbReference type="InterPro" id="IPR004087">
    <property type="entry name" value="KH_dom"/>
</dbReference>
<dbReference type="Gene3D" id="3.30.1370.10">
    <property type="entry name" value="K Homology domain, type 1"/>
    <property type="match status" value="2"/>
</dbReference>
<dbReference type="CDD" id="cd22401">
    <property type="entry name" value="KH-I_IGF2BP_rpt2"/>
    <property type="match status" value="1"/>
</dbReference>
<dbReference type="EMBL" id="OC861125">
    <property type="protein sequence ID" value="CAD7629186.1"/>
    <property type="molecule type" value="Genomic_DNA"/>
</dbReference>
<dbReference type="Gene3D" id="3.30.310.210">
    <property type="match status" value="1"/>
</dbReference>
<evidence type="ECO:0000313" key="6">
    <source>
        <dbReference type="Proteomes" id="UP000759131"/>
    </source>
</evidence>
<sequence length="498" mass="52931">MVGAIIGRSGGTIKQITQQTRARVDVHRKENAGALEKVITIYGNPDNCSEACLKILEVMQTEATNTNRGEIPLKILAHNNLIGRIIGKSGNTIKKIMEQTDTKITVSSSIHDVNSFNLERIITIKGSLENICKAESMISQRLRQSYESDLQAIAPQAVMFPGLHPMAMMSTIGQPNYPMAGPSSGSGGRGGGGAGGPNTHPFGIYNTSPYGVPPLLYSPTGGGPGLHHPTAPTLTAGFPAIPGGDQTKETVFVYIPNSAVGAIIGTGGTTIREMILNSGANIKVAQPTKEEAERVAQDMRRVTIVGNPESQWKAQYMIFRKVTVEGFSAIPQDSLSPEPKLKVEILIPSSQVGRIIGKGGSVVREMQRNTRAIIKLPEESVGGGSGGGGDGGAEETPVYIIGDFLSTQAAQRQIRALVSRSTVPSTVGKPTKPKDRDNKDSSRQQTAPPTTTTTPAANHQQEQQEQRSSPPPQTTSPTDQPKEQQSDTPPDPQPEAEA</sequence>
<feature type="domain" description="K Homology" evidence="4">
    <location>
        <begin position="2"/>
        <end position="60"/>
    </location>
</feature>
<dbReference type="GO" id="GO:0010468">
    <property type="term" value="P:regulation of gene expression"/>
    <property type="evidence" value="ECO:0007669"/>
    <property type="project" value="UniProtKB-ARBA"/>
</dbReference>
<feature type="compositionally biased region" description="Low complexity" evidence="3">
    <location>
        <begin position="446"/>
        <end position="468"/>
    </location>
</feature>
<reference evidence="5" key="1">
    <citation type="submission" date="2020-11" db="EMBL/GenBank/DDBJ databases">
        <authorList>
            <person name="Tran Van P."/>
        </authorList>
    </citation>
    <scope>NUCLEOTIDE SEQUENCE</scope>
</reference>
<dbReference type="SUPFAM" id="SSF54791">
    <property type="entry name" value="Eukaryotic type KH-domain (KH-domain type I)"/>
    <property type="match status" value="4"/>
</dbReference>
<evidence type="ECO:0000259" key="4">
    <source>
        <dbReference type="SMART" id="SM00322"/>
    </source>
</evidence>
<dbReference type="CDD" id="cd22403">
    <property type="entry name" value="KH-I_IGF2BP_rpt4"/>
    <property type="match status" value="1"/>
</dbReference>
<feature type="region of interest" description="Disordered" evidence="3">
    <location>
        <begin position="420"/>
        <end position="498"/>
    </location>
</feature>
<feature type="compositionally biased region" description="Pro residues" evidence="3">
    <location>
        <begin position="489"/>
        <end position="498"/>
    </location>
</feature>
<dbReference type="Pfam" id="PF00013">
    <property type="entry name" value="KH_1"/>
    <property type="match status" value="4"/>
</dbReference>
<dbReference type="GO" id="GO:0003723">
    <property type="term" value="F:RNA binding"/>
    <property type="evidence" value="ECO:0007669"/>
    <property type="project" value="UniProtKB-UniRule"/>
</dbReference>
<keyword evidence="6" id="KW-1185">Reference proteome</keyword>
<feature type="region of interest" description="Disordered" evidence="3">
    <location>
        <begin position="179"/>
        <end position="200"/>
    </location>
</feature>
<keyword evidence="1" id="KW-0677">Repeat</keyword>
<dbReference type="AlphaFoldDB" id="A0A7R9KUB8"/>
<feature type="compositionally biased region" description="Gly residues" evidence="3">
    <location>
        <begin position="184"/>
        <end position="196"/>
    </location>
</feature>
<keyword evidence="2" id="KW-0694">RNA-binding</keyword>
<feature type="compositionally biased region" description="Basic and acidic residues" evidence="3">
    <location>
        <begin position="432"/>
        <end position="442"/>
    </location>
</feature>
<evidence type="ECO:0000256" key="3">
    <source>
        <dbReference type="SAM" id="MobiDB-lite"/>
    </source>
</evidence>
<name>A0A7R9KUB8_9ACAR</name>
<accession>A0A7R9KUB8</accession>
<evidence type="ECO:0000313" key="5">
    <source>
        <dbReference type="EMBL" id="CAD7629186.1"/>
    </source>
</evidence>
<organism evidence="5">
    <name type="scientific">Medioppia subpectinata</name>
    <dbReference type="NCBI Taxonomy" id="1979941"/>
    <lineage>
        <taxon>Eukaryota</taxon>
        <taxon>Metazoa</taxon>
        <taxon>Ecdysozoa</taxon>
        <taxon>Arthropoda</taxon>
        <taxon>Chelicerata</taxon>
        <taxon>Arachnida</taxon>
        <taxon>Acari</taxon>
        <taxon>Acariformes</taxon>
        <taxon>Sarcoptiformes</taxon>
        <taxon>Oribatida</taxon>
        <taxon>Brachypylina</taxon>
        <taxon>Oppioidea</taxon>
        <taxon>Oppiidae</taxon>
        <taxon>Medioppia</taxon>
    </lineage>
</organism>
<dbReference type="PROSITE" id="PS50084">
    <property type="entry name" value="KH_TYPE_1"/>
    <property type="match status" value="4"/>
</dbReference>